<dbReference type="PANTHER" id="PTHR12526:SF510">
    <property type="entry name" value="D-INOSITOL 3-PHOSPHATE GLYCOSYLTRANSFERASE"/>
    <property type="match status" value="1"/>
</dbReference>
<gene>
    <name evidence="5" type="ORF">NF348_03710</name>
</gene>
<feature type="domain" description="Glycosyl transferase family 1" evidence="3">
    <location>
        <begin position="199"/>
        <end position="360"/>
    </location>
</feature>
<evidence type="ECO:0000313" key="5">
    <source>
        <dbReference type="EMBL" id="MCP8886200.1"/>
    </source>
</evidence>
<keyword evidence="1" id="KW-0328">Glycosyltransferase</keyword>
<reference evidence="5" key="1">
    <citation type="submission" date="2022-06" db="EMBL/GenBank/DDBJ databases">
        <title>Devosia sp. XJ19-45 genome assembly.</title>
        <authorList>
            <person name="Li B."/>
            <person name="Cai M."/>
            <person name="Nie G."/>
            <person name="Li W."/>
        </authorList>
    </citation>
    <scope>NUCLEOTIDE SEQUENCE</scope>
    <source>
        <strain evidence="5">XJ19-45</strain>
    </source>
</reference>
<dbReference type="Pfam" id="PF00534">
    <property type="entry name" value="Glycos_transf_1"/>
    <property type="match status" value="1"/>
</dbReference>
<name>A0A9Q4AM35_9HYPH</name>
<dbReference type="Proteomes" id="UP001060275">
    <property type="component" value="Unassembled WGS sequence"/>
</dbReference>
<organism evidence="5 6">
    <name type="scientific">Devosia ureilytica</name>
    <dbReference type="NCBI Taxonomy" id="2952754"/>
    <lineage>
        <taxon>Bacteria</taxon>
        <taxon>Pseudomonadati</taxon>
        <taxon>Pseudomonadota</taxon>
        <taxon>Alphaproteobacteria</taxon>
        <taxon>Hyphomicrobiales</taxon>
        <taxon>Devosiaceae</taxon>
        <taxon>Devosia</taxon>
    </lineage>
</organism>
<sequence length="383" mass="40625">MTSALIVSHSGESGGAELFLVDLISAGPRDWQAGFLSGGAAVEALSRRGRPPIVLEAGSRMLSVRRGASLGGLIAATGDVMVAAWRLSKHARGFDVLCANSQKALFVCALAAILARRPLIWLLHDIITDAAFSSINRRAALIFARLFARRIAVNSQETRKALVAAGGQKEKVRLIYNGFDVSSPPDLSPIEIGARLEALGLDPSRPVIGVFARLCEWKGQHVLLHALEELPRVQAIVVGAPLFGEERYEANIHAIAEQLGLQERVRFLGFRDDVPALMSMCDIVVHTSIAAEPFGRVVVEGMLAGRPVVATASGGVTEIIRDGETGLLVPPGDAPALAAAITRLMNDPDMAQRLQAAGRADTAARFSQGATQEAFAALLAELV</sequence>
<accession>A0A9Q4AM35</accession>
<dbReference type="GO" id="GO:0016757">
    <property type="term" value="F:glycosyltransferase activity"/>
    <property type="evidence" value="ECO:0007669"/>
    <property type="project" value="UniProtKB-KW"/>
</dbReference>
<proteinExistence type="predicted"/>
<evidence type="ECO:0000259" key="3">
    <source>
        <dbReference type="Pfam" id="PF00534"/>
    </source>
</evidence>
<evidence type="ECO:0000259" key="4">
    <source>
        <dbReference type="Pfam" id="PF13439"/>
    </source>
</evidence>
<keyword evidence="6" id="KW-1185">Reference proteome</keyword>
<feature type="domain" description="Glycosyltransferase subfamily 4-like N-terminal" evidence="4">
    <location>
        <begin position="78"/>
        <end position="182"/>
    </location>
</feature>
<dbReference type="AlphaFoldDB" id="A0A9Q4AM35"/>
<dbReference type="InterPro" id="IPR028098">
    <property type="entry name" value="Glyco_trans_4-like_N"/>
</dbReference>
<keyword evidence="2" id="KW-0808">Transferase</keyword>
<dbReference type="RefSeq" id="WP_254672622.1">
    <property type="nucleotide sequence ID" value="NZ_JAMWDU010000001.1"/>
</dbReference>
<dbReference type="SUPFAM" id="SSF53756">
    <property type="entry name" value="UDP-Glycosyltransferase/glycogen phosphorylase"/>
    <property type="match status" value="1"/>
</dbReference>
<dbReference type="CDD" id="cd03801">
    <property type="entry name" value="GT4_PimA-like"/>
    <property type="match status" value="1"/>
</dbReference>
<dbReference type="PANTHER" id="PTHR12526">
    <property type="entry name" value="GLYCOSYLTRANSFERASE"/>
    <property type="match status" value="1"/>
</dbReference>
<comment type="caution">
    <text evidence="5">The sequence shown here is derived from an EMBL/GenBank/DDBJ whole genome shotgun (WGS) entry which is preliminary data.</text>
</comment>
<evidence type="ECO:0000256" key="2">
    <source>
        <dbReference type="ARBA" id="ARBA00022679"/>
    </source>
</evidence>
<protein>
    <submittedName>
        <fullName evidence="5">Glycosyltransferase family 4 protein</fullName>
    </submittedName>
</protein>
<dbReference type="InterPro" id="IPR001296">
    <property type="entry name" value="Glyco_trans_1"/>
</dbReference>
<evidence type="ECO:0000256" key="1">
    <source>
        <dbReference type="ARBA" id="ARBA00022676"/>
    </source>
</evidence>
<dbReference type="Pfam" id="PF13439">
    <property type="entry name" value="Glyco_transf_4"/>
    <property type="match status" value="1"/>
</dbReference>
<dbReference type="Gene3D" id="3.40.50.2000">
    <property type="entry name" value="Glycogen Phosphorylase B"/>
    <property type="match status" value="2"/>
</dbReference>
<dbReference type="EMBL" id="JAMWDU010000001">
    <property type="protein sequence ID" value="MCP8886200.1"/>
    <property type="molecule type" value="Genomic_DNA"/>
</dbReference>
<evidence type="ECO:0000313" key="6">
    <source>
        <dbReference type="Proteomes" id="UP001060275"/>
    </source>
</evidence>